<keyword evidence="7" id="KW-1185">Reference proteome</keyword>
<protein>
    <submittedName>
        <fullName evidence="6">MerR family transcriptional regulator</fullName>
    </submittedName>
</protein>
<dbReference type="GO" id="GO:0003677">
    <property type="term" value="F:DNA binding"/>
    <property type="evidence" value="ECO:0007669"/>
    <property type="project" value="UniProtKB-KW"/>
</dbReference>
<organism evidence="6 7">
    <name type="scientific">Arenimonas terrae</name>
    <dbReference type="NCBI Taxonomy" id="2546226"/>
    <lineage>
        <taxon>Bacteria</taxon>
        <taxon>Pseudomonadati</taxon>
        <taxon>Pseudomonadota</taxon>
        <taxon>Gammaproteobacteria</taxon>
        <taxon>Lysobacterales</taxon>
        <taxon>Lysobacteraceae</taxon>
        <taxon>Arenimonas</taxon>
    </lineage>
</organism>
<comment type="caution">
    <text evidence="6">The sequence shown here is derived from an EMBL/GenBank/DDBJ whole genome shotgun (WGS) entry which is preliminary data.</text>
</comment>
<evidence type="ECO:0000313" key="7">
    <source>
        <dbReference type="Proteomes" id="UP000305760"/>
    </source>
</evidence>
<sequence length="133" mass="14998">MNIGEVSRLTGLSARSIRLYEASGIIRRAPRGRSGYRRFGPEDLRTLYFVRNARQLRFELKEIRDLVGLWRGGSDGAGKVEALLAARLRKLRRQESELRASRERLERIQEHSARQPAPGCDIVAILAGDVEAA</sequence>
<evidence type="ECO:0000256" key="3">
    <source>
        <dbReference type="ARBA" id="ARBA00023125"/>
    </source>
</evidence>
<accession>A0A5C4RTI5</accession>
<dbReference type="GO" id="GO:0003700">
    <property type="term" value="F:DNA-binding transcription factor activity"/>
    <property type="evidence" value="ECO:0007669"/>
    <property type="project" value="InterPro"/>
</dbReference>
<proteinExistence type="predicted"/>
<name>A0A5C4RTI5_9GAMM</name>
<dbReference type="EMBL" id="SMDR01000001">
    <property type="protein sequence ID" value="TNJ34275.1"/>
    <property type="molecule type" value="Genomic_DNA"/>
</dbReference>
<evidence type="ECO:0000259" key="5">
    <source>
        <dbReference type="PROSITE" id="PS50937"/>
    </source>
</evidence>
<dbReference type="Gene3D" id="1.10.1660.10">
    <property type="match status" value="1"/>
</dbReference>
<evidence type="ECO:0000313" key="6">
    <source>
        <dbReference type="EMBL" id="TNJ34275.1"/>
    </source>
</evidence>
<dbReference type="InterPro" id="IPR000551">
    <property type="entry name" value="MerR-type_HTH_dom"/>
</dbReference>
<evidence type="ECO:0000256" key="1">
    <source>
        <dbReference type="ARBA" id="ARBA00022491"/>
    </source>
</evidence>
<dbReference type="PRINTS" id="PR00040">
    <property type="entry name" value="HTHMERR"/>
</dbReference>
<keyword evidence="1" id="KW-0678">Repressor</keyword>
<keyword evidence="2" id="KW-0805">Transcription regulation</keyword>
<dbReference type="PANTHER" id="PTHR30204:SF69">
    <property type="entry name" value="MERR-FAMILY TRANSCRIPTIONAL REGULATOR"/>
    <property type="match status" value="1"/>
</dbReference>
<evidence type="ECO:0000256" key="2">
    <source>
        <dbReference type="ARBA" id="ARBA00023015"/>
    </source>
</evidence>
<evidence type="ECO:0000256" key="4">
    <source>
        <dbReference type="ARBA" id="ARBA00023163"/>
    </source>
</evidence>
<dbReference type="PROSITE" id="PS50937">
    <property type="entry name" value="HTH_MERR_2"/>
    <property type="match status" value="1"/>
</dbReference>
<dbReference type="RefSeq" id="WP_139444682.1">
    <property type="nucleotide sequence ID" value="NZ_SMDR01000001.1"/>
</dbReference>
<dbReference type="PANTHER" id="PTHR30204">
    <property type="entry name" value="REDOX-CYCLING DRUG-SENSING TRANSCRIPTIONAL ACTIVATOR SOXR"/>
    <property type="match status" value="1"/>
</dbReference>
<feature type="domain" description="HTH merR-type" evidence="5">
    <location>
        <begin position="1"/>
        <end position="69"/>
    </location>
</feature>
<keyword evidence="4" id="KW-0804">Transcription</keyword>
<reference evidence="6 7" key="1">
    <citation type="submission" date="2019-03" db="EMBL/GenBank/DDBJ databases">
        <title>Arenimonas daejeonensis sp. nov., isolated from compost.</title>
        <authorList>
            <person name="Jeon C.O."/>
        </authorList>
    </citation>
    <scope>NUCLEOTIDE SEQUENCE [LARGE SCALE GENOMIC DNA]</scope>
    <source>
        <strain evidence="6 7">R29</strain>
    </source>
</reference>
<dbReference type="PROSITE" id="PS00552">
    <property type="entry name" value="HTH_MERR_1"/>
    <property type="match status" value="1"/>
</dbReference>
<dbReference type="Proteomes" id="UP000305760">
    <property type="component" value="Unassembled WGS sequence"/>
</dbReference>
<dbReference type="SUPFAM" id="SSF46955">
    <property type="entry name" value="Putative DNA-binding domain"/>
    <property type="match status" value="1"/>
</dbReference>
<gene>
    <name evidence="6" type="ORF">E1B00_00315</name>
</gene>
<dbReference type="OrthoDB" id="9808480at2"/>
<keyword evidence="3" id="KW-0238">DNA-binding</keyword>
<dbReference type="InterPro" id="IPR047057">
    <property type="entry name" value="MerR_fam"/>
</dbReference>
<dbReference type="InterPro" id="IPR009061">
    <property type="entry name" value="DNA-bd_dom_put_sf"/>
</dbReference>
<dbReference type="SMART" id="SM00422">
    <property type="entry name" value="HTH_MERR"/>
    <property type="match status" value="1"/>
</dbReference>
<dbReference type="Pfam" id="PF13411">
    <property type="entry name" value="MerR_1"/>
    <property type="match status" value="1"/>
</dbReference>
<dbReference type="AlphaFoldDB" id="A0A5C4RTI5"/>